<name>A0A2R5GLW8_9STRA</name>
<dbReference type="AlphaFoldDB" id="A0A2R5GLW8"/>
<dbReference type="CDD" id="cd19438">
    <property type="entry name" value="lipocalin_Blc-like"/>
    <property type="match status" value="1"/>
</dbReference>
<dbReference type="EMBL" id="BEYU01000095">
    <property type="protein sequence ID" value="GBG31309.1"/>
    <property type="molecule type" value="Genomic_DNA"/>
</dbReference>
<dbReference type="PANTHER" id="PTHR10612">
    <property type="entry name" value="APOLIPOPROTEIN D"/>
    <property type="match status" value="1"/>
</dbReference>
<evidence type="ECO:0000313" key="4">
    <source>
        <dbReference type="EMBL" id="GBG31309.1"/>
    </source>
</evidence>
<keyword evidence="5" id="KW-1185">Reference proteome</keyword>
<dbReference type="Pfam" id="PF08212">
    <property type="entry name" value="Lipocalin_2"/>
    <property type="match status" value="1"/>
</dbReference>
<dbReference type="GO" id="GO:0006950">
    <property type="term" value="P:response to stress"/>
    <property type="evidence" value="ECO:0007669"/>
    <property type="project" value="UniProtKB-ARBA"/>
</dbReference>
<accession>A0A2R5GLW8</accession>
<protein>
    <submittedName>
        <fullName evidence="4">Temperature-induced lipocalin-1</fullName>
    </submittedName>
</protein>
<dbReference type="Proteomes" id="UP000241890">
    <property type="component" value="Unassembled WGS sequence"/>
</dbReference>
<evidence type="ECO:0000256" key="2">
    <source>
        <dbReference type="PIRNR" id="PIRNR036893"/>
    </source>
</evidence>
<dbReference type="InterPro" id="IPR012674">
    <property type="entry name" value="Calycin"/>
</dbReference>
<reference evidence="4 5" key="1">
    <citation type="submission" date="2017-12" db="EMBL/GenBank/DDBJ databases">
        <title>Sequencing, de novo assembly and annotation of complete genome of a new Thraustochytrid species, strain FCC1311.</title>
        <authorList>
            <person name="Sedici K."/>
            <person name="Godart F."/>
            <person name="Aiese Cigliano R."/>
            <person name="Sanseverino W."/>
            <person name="Barakat M."/>
            <person name="Ortet P."/>
            <person name="Marechal E."/>
            <person name="Cagnac O."/>
            <person name="Amato A."/>
        </authorList>
    </citation>
    <scope>NUCLEOTIDE SEQUENCE [LARGE SCALE GENOMIC DNA]</scope>
</reference>
<dbReference type="PANTHER" id="PTHR10612:SF34">
    <property type="entry name" value="APOLIPOPROTEIN D"/>
    <property type="match status" value="1"/>
</dbReference>
<evidence type="ECO:0000259" key="3">
    <source>
        <dbReference type="Pfam" id="PF08212"/>
    </source>
</evidence>
<dbReference type="SUPFAM" id="SSF50814">
    <property type="entry name" value="Lipocalins"/>
    <property type="match status" value="1"/>
</dbReference>
<dbReference type="PRINTS" id="PR01171">
    <property type="entry name" value="BCTLIPOCALIN"/>
</dbReference>
<dbReference type="InterPro" id="IPR002446">
    <property type="entry name" value="Lipocalin_bac"/>
</dbReference>
<sequence length="170" mass="18999">MGIATSCFKPSLKAVDTVDVGRMLGTWKVVAVLPTPFEKNGCNPTEVYTWDEAKQRIDVDFTLNKGSLDGPVKSIPQKIYTGGFPQSSGRWQASPVWPIKLSYVIMDLDPEYKWVLVGHPSRSYLWLMGRETSLPQDVIDGRLAVARNEGFDLDKLEYPKHNGVTPGDQK</sequence>
<gene>
    <name evidence="4" type="ORF">FCC1311_075322</name>
</gene>
<dbReference type="Gene3D" id="2.40.128.20">
    <property type="match status" value="1"/>
</dbReference>
<evidence type="ECO:0000313" key="5">
    <source>
        <dbReference type="Proteomes" id="UP000241890"/>
    </source>
</evidence>
<comment type="caution">
    <text evidence="4">The sequence shown here is derived from an EMBL/GenBank/DDBJ whole genome shotgun (WGS) entry which is preliminary data.</text>
</comment>
<dbReference type="InterPro" id="IPR000566">
    <property type="entry name" value="Lipocln_cytosolic_FA-bd_dom"/>
</dbReference>
<dbReference type="InterPro" id="IPR047202">
    <property type="entry name" value="Lipocalin_Blc-like_dom"/>
</dbReference>
<organism evidence="4 5">
    <name type="scientific">Hondaea fermentalgiana</name>
    <dbReference type="NCBI Taxonomy" id="2315210"/>
    <lineage>
        <taxon>Eukaryota</taxon>
        <taxon>Sar</taxon>
        <taxon>Stramenopiles</taxon>
        <taxon>Bigyra</taxon>
        <taxon>Labyrinthulomycetes</taxon>
        <taxon>Thraustochytrida</taxon>
        <taxon>Thraustochytriidae</taxon>
        <taxon>Hondaea</taxon>
    </lineage>
</organism>
<dbReference type="OrthoDB" id="417891at2759"/>
<proteinExistence type="inferred from homology"/>
<dbReference type="InParanoid" id="A0A2R5GLW8"/>
<dbReference type="InterPro" id="IPR022271">
    <property type="entry name" value="Lipocalin_ApoD"/>
</dbReference>
<evidence type="ECO:0000256" key="1">
    <source>
        <dbReference type="ARBA" id="ARBA00006889"/>
    </source>
</evidence>
<dbReference type="PIRSF" id="PIRSF036893">
    <property type="entry name" value="Lipocalin_ApoD"/>
    <property type="match status" value="1"/>
</dbReference>
<feature type="domain" description="Lipocalin/cytosolic fatty-acid binding" evidence="3">
    <location>
        <begin position="18"/>
        <end position="160"/>
    </location>
</feature>
<comment type="similarity">
    <text evidence="1 2">Belongs to the calycin superfamily. Lipocalin family.</text>
</comment>